<dbReference type="SUPFAM" id="SSF110997">
    <property type="entry name" value="Sporulation related repeat"/>
    <property type="match status" value="1"/>
</dbReference>
<gene>
    <name evidence="3" type="ORF">HY076_08110</name>
</gene>
<name>A0A9D6LAX9_UNCEI</name>
<dbReference type="InterPro" id="IPR036680">
    <property type="entry name" value="SPOR-like_sf"/>
</dbReference>
<feature type="compositionally biased region" description="Basic and acidic residues" evidence="1">
    <location>
        <begin position="436"/>
        <end position="447"/>
    </location>
</feature>
<dbReference type="PANTHER" id="PTHR35894">
    <property type="entry name" value="GENERAL SECRETION PATHWAY PROTEIN A-RELATED"/>
    <property type="match status" value="1"/>
</dbReference>
<dbReference type="PROSITE" id="PS51724">
    <property type="entry name" value="SPOR"/>
    <property type="match status" value="1"/>
</dbReference>
<sequence>MFERQLGLRENPFLSGHQPKYVYPSREHQEALAHLRYGIQNREAFVLITGEVGTGKTTAVYDALGEWGERAVVALITNSALTRNELLEEICLRFGVATPGPMSKPQTLVQLEKLLTSVRERGELAILLLDEAQNLDRDLLEEIRLLSNLEVQGEKLLQIFLVGQPELEAKLAQPELRQLRQRIAIHYRISPLSASETAHYIHHRVAVAGGNAHELFPSDTCIEIFRVTNGIPREINIVAGQSLLNAFVEDARTVTGEHVRAVEKEIEFQSVLRENRPEAARAPAPIAPPVPEPVAEAAAPALPAWFDEVMARQKAPPPPPPPPVTQSPVAQSPMVQSPVAPREPEVEDEAPLPEAVAPPIRRPPLESVTRIPPLPRRDAMPATPEPVRAPEPARATEPARTAEPTPTPMAEVARREPPRPAPVEAAAPPRTPSVEAPREAVARSSATRDIDFISPRLRAKLETADEAPERAPSRGAPLLALATAIAVVVIGAILLLRFGPWSHPRASAVQPAQSVTPAPPPSVAATQPPATQTTPAPIAKPQTPAPKPATVAVNPAPSAAKPAPAPPTHAVATKPAPAPTHVAASKLPKTLAPIKAQHTAATEQVAAKMSAPSTRSTDTPKPSTGTSSSTSSAPTTGATPASTGAASAAPATAAPAAKAPAGNRFGIAVGTYLNPERANSERTSLSESTQLPARVVTAAEDSVATYRVVIGSFADRVAAERAASDLIRRGLVNEARVVALAKSE</sequence>
<feature type="compositionally biased region" description="Low complexity" evidence="1">
    <location>
        <begin position="390"/>
        <end position="411"/>
    </location>
</feature>
<dbReference type="SMART" id="SM00382">
    <property type="entry name" value="AAA"/>
    <property type="match status" value="1"/>
</dbReference>
<feature type="compositionally biased region" description="Low complexity" evidence="1">
    <location>
        <begin position="619"/>
        <end position="646"/>
    </location>
</feature>
<reference evidence="3" key="1">
    <citation type="submission" date="2020-07" db="EMBL/GenBank/DDBJ databases">
        <title>Huge and variable diversity of episymbiotic CPR bacteria and DPANN archaea in groundwater ecosystems.</title>
        <authorList>
            <person name="He C.Y."/>
            <person name="Keren R."/>
            <person name="Whittaker M."/>
            <person name="Farag I.F."/>
            <person name="Doudna J."/>
            <person name="Cate J.H.D."/>
            <person name="Banfield J.F."/>
        </authorList>
    </citation>
    <scope>NUCLEOTIDE SEQUENCE</scope>
    <source>
        <strain evidence="3">NC_groundwater_928_Pr1_S-0.2um_72_17</strain>
    </source>
</reference>
<dbReference type="AlphaFoldDB" id="A0A9D6LAX9"/>
<accession>A0A9D6LAX9</accession>
<feature type="region of interest" description="Disordered" evidence="1">
    <location>
        <begin position="312"/>
        <end position="447"/>
    </location>
</feature>
<protein>
    <submittedName>
        <fullName evidence="3">AAA family ATPase</fullName>
    </submittedName>
</protein>
<organism evidence="3 4">
    <name type="scientific">Eiseniibacteriota bacterium</name>
    <dbReference type="NCBI Taxonomy" id="2212470"/>
    <lineage>
        <taxon>Bacteria</taxon>
        <taxon>Candidatus Eiseniibacteriota</taxon>
    </lineage>
</organism>
<dbReference type="InterPro" id="IPR052026">
    <property type="entry name" value="ExeA_AAA_ATPase_DNA-bind"/>
</dbReference>
<proteinExistence type="predicted"/>
<dbReference type="Gene3D" id="3.40.50.300">
    <property type="entry name" value="P-loop containing nucleotide triphosphate hydrolases"/>
    <property type="match status" value="1"/>
</dbReference>
<dbReference type="InterPro" id="IPR027417">
    <property type="entry name" value="P-loop_NTPase"/>
</dbReference>
<dbReference type="Pfam" id="PF13401">
    <property type="entry name" value="AAA_22"/>
    <property type="match status" value="1"/>
</dbReference>
<dbReference type="Gene3D" id="3.30.70.1070">
    <property type="entry name" value="Sporulation related repeat"/>
    <property type="match status" value="1"/>
</dbReference>
<feature type="region of interest" description="Disordered" evidence="1">
    <location>
        <begin position="596"/>
        <end position="646"/>
    </location>
</feature>
<dbReference type="PANTHER" id="PTHR35894:SF1">
    <property type="entry name" value="PHOSPHORIBULOKINASE _ URIDINE KINASE FAMILY"/>
    <property type="match status" value="1"/>
</dbReference>
<feature type="compositionally biased region" description="Low complexity" evidence="1">
    <location>
        <begin position="523"/>
        <end position="580"/>
    </location>
</feature>
<dbReference type="InterPro" id="IPR049945">
    <property type="entry name" value="AAA_22"/>
</dbReference>
<dbReference type="SUPFAM" id="SSF52540">
    <property type="entry name" value="P-loop containing nucleoside triphosphate hydrolases"/>
    <property type="match status" value="1"/>
</dbReference>
<evidence type="ECO:0000313" key="4">
    <source>
        <dbReference type="Proteomes" id="UP000807850"/>
    </source>
</evidence>
<dbReference type="CDD" id="cd00009">
    <property type="entry name" value="AAA"/>
    <property type="match status" value="1"/>
</dbReference>
<dbReference type="Proteomes" id="UP000807850">
    <property type="component" value="Unassembled WGS sequence"/>
</dbReference>
<evidence type="ECO:0000256" key="1">
    <source>
        <dbReference type="SAM" id="MobiDB-lite"/>
    </source>
</evidence>
<dbReference type="InterPro" id="IPR007730">
    <property type="entry name" value="SPOR-like_dom"/>
</dbReference>
<dbReference type="InterPro" id="IPR003593">
    <property type="entry name" value="AAA+_ATPase"/>
</dbReference>
<dbReference type="EMBL" id="JACQAY010000267">
    <property type="protein sequence ID" value="MBI3540220.1"/>
    <property type="molecule type" value="Genomic_DNA"/>
</dbReference>
<dbReference type="GO" id="GO:0042834">
    <property type="term" value="F:peptidoglycan binding"/>
    <property type="evidence" value="ECO:0007669"/>
    <property type="project" value="InterPro"/>
</dbReference>
<evidence type="ECO:0000259" key="2">
    <source>
        <dbReference type="PROSITE" id="PS51724"/>
    </source>
</evidence>
<dbReference type="GO" id="GO:0016887">
    <property type="term" value="F:ATP hydrolysis activity"/>
    <property type="evidence" value="ECO:0007669"/>
    <property type="project" value="InterPro"/>
</dbReference>
<feature type="compositionally biased region" description="Pro residues" evidence="1">
    <location>
        <begin position="315"/>
        <end position="325"/>
    </location>
</feature>
<feature type="region of interest" description="Disordered" evidence="1">
    <location>
        <begin position="509"/>
        <end position="580"/>
    </location>
</feature>
<comment type="caution">
    <text evidence="3">The sequence shown here is derived from an EMBL/GenBank/DDBJ whole genome shotgun (WGS) entry which is preliminary data.</text>
</comment>
<dbReference type="Pfam" id="PF05036">
    <property type="entry name" value="SPOR"/>
    <property type="match status" value="1"/>
</dbReference>
<evidence type="ECO:0000313" key="3">
    <source>
        <dbReference type="EMBL" id="MBI3540220.1"/>
    </source>
</evidence>
<feature type="domain" description="SPOR" evidence="2">
    <location>
        <begin position="659"/>
        <end position="740"/>
    </location>
</feature>